<dbReference type="AlphaFoldDB" id="A0A7Y1M7Q4"/>
<organism evidence="2 3">
    <name type="scientific">Pseudomonas lactis</name>
    <dbReference type="NCBI Taxonomy" id="1615674"/>
    <lineage>
        <taxon>Bacteria</taxon>
        <taxon>Pseudomonadati</taxon>
        <taxon>Pseudomonadota</taxon>
        <taxon>Gammaproteobacteria</taxon>
        <taxon>Pseudomonadales</taxon>
        <taxon>Pseudomonadaceae</taxon>
        <taxon>Pseudomonas</taxon>
    </lineage>
</organism>
<dbReference type="Proteomes" id="UP000535954">
    <property type="component" value="Unassembled WGS sequence"/>
</dbReference>
<protein>
    <submittedName>
        <fullName evidence="2">Uncharacterized protein</fullName>
    </submittedName>
</protein>
<name>A0A7Y1M7Q4_9PSED</name>
<proteinExistence type="predicted"/>
<dbReference type="EMBL" id="JAAQYH010000020">
    <property type="protein sequence ID" value="NNA76760.1"/>
    <property type="molecule type" value="Genomic_DNA"/>
</dbReference>
<gene>
    <name evidence="2" type="ORF">HBO13_29435</name>
</gene>
<feature type="compositionally biased region" description="Basic and acidic residues" evidence="1">
    <location>
        <begin position="47"/>
        <end position="57"/>
    </location>
</feature>
<evidence type="ECO:0000313" key="3">
    <source>
        <dbReference type="Proteomes" id="UP000535954"/>
    </source>
</evidence>
<comment type="caution">
    <text evidence="2">The sequence shown here is derived from an EMBL/GenBank/DDBJ whole genome shotgun (WGS) entry which is preliminary data.</text>
</comment>
<sequence length="57" mass="6641">MKLKALRPFYKDGGVILDGETFETEEQHGRELITRQIAEPAEEDDKPEQKRRVKKEG</sequence>
<reference evidence="2 3" key="1">
    <citation type="journal article" date="2020" name="Front. Microbiol.">
        <title>Genetic Organization of the aprX-lipA2 Operon Affects the Proteolytic Potential of Pseudomonas Species in Milk.</title>
        <authorList>
            <person name="Maier C."/>
            <person name="Huptas C."/>
            <person name="von Neubeck M."/>
            <person name="Scherer S."/>
            <person name="Wenning M."/>
            <person name="Lucking G."/>
        </authorList>
    </citation>
    <scope>NUCLEOTIDE SEQUENCE [LARGE SCALE GENOMIC DNA]</scope>
    <source>
        <strain evidence="2 3">WS 5405</strain>
    </source>
</reference>
<accession>A0A7Y1M7Q4</accession>
<dbReference type="RefSeq" id="WP_169900530.1">
    <property type="nucleotide sequence ID" value="NZ_JAAQYH010000020.1"/>
</dbReference>
<evidence type="ECO:0000256" key="1">
    <source>
        <dbReference type="SAM" id="MobiDB-lite"/>
    </source>
</evidence>
<evidence type="ECO:0000313" key="2">
    <source>
        <dbReference type="EMBL" id="NNA76760.1"/>
    </source>
</evidence>
<feature type="region of interest" description="Disordered" evidence="1">
    <location>
        <begin position="34"/>
        <end position="57"/>
    </location>
</feature>